<sequence>FNKKGIRQHSYGSITKFKDNEDCRLSNRVIPPGFIVKDKGVLKSLPIRYSFKPVPCFGFEKRGKGLDKSQICSNFHPTITDNKNERCTRIQKLSQKKLVSISAGEYNSIQRKVDDQAFNVGGHVTTNINSMGLHKDNTRSYLILHSYSTMLEVSTISKTNKEYSVVHQKLISHADKNLKQDSHVMDDEDNLMCIKFINPTLKSDGTYAKDQFGTIGTIDILVLMSLGAIVPCKKT</sequence>
<dbReference type="Proteomes" id="UP001314170">
    <property type="component" value="Unassembled WGS sequence"/>
</dbReference>
<gene>
    <name evidence="1" type="ORF">DCAF_LOCUS14923</name>
</gene>
<name>A0AAV1RU76_9ROSI</name>
<comment type="caution">
    <text evidence="1">The sequence shown here is derived from an EMBL/GenBank/DDBJ whole genome shotgun (WGS) entry which is preliminary data.</text>
</comment>
<evidence type="ECO:0000313" key="2">
    <source>
        <dbReference type="Proteomes" id="UP001314170"/>
    </source>
</evidence>
<reference evidence="1 2" key="1">
    <citation type="submission" date="2024-01" db="EMBL/GenBank/DDBJ databases">
        <authorList>
            <person name="Waweru B."/>
        </authorList>
    </citation>
    <scope>NUCLEOTIDE SEQUENCE [LARGE SCALE GENOMIC DNA]</scope>
</reference>
<evidence type="ECO:0000313" key="1">
    <source>
        <dbReference type="EMBL" id="CAK7339847.1"/>
    </source>
</evidence>
<proteinExistence type="predicted"/>
<keyword evidence="2" id="KW-1185">Reference proteome</keyword>
<accession>A0AAV1RU76</accession>
<protein>
    <submittedName>
        <fullName evidence="1">Uncharacterized protein</fullName>
    </submittedName>
</protein>
<organism evidence="1 2">
    <name type="scientific">Dovyalis caffra</name>
    <dbReference type="NCBI Taxonomy" id="77055"/>
    <lineage>
        <taxon>Eukaryota</taxon>
        <taxon>Viridiplantae</taxon>
        <taxon>Streptophyta</taxon>
        <taxon>Embryophyta</taxon>
        <taxon>Tracheophyta</taxon>
        <taxon>Spermatophyta</taxon>
        <taxon>Magnoliopsida</taxon>
        <taxon>eudicotyledons</taxon>
        <taxon>Gunneridae</taxon>
        <taxon>Pentapetalae</taxon>
        <taxon>rosids</taxon>
        <taxon>fabids</taxon>
        <taxon>Malpighiales</taxon>
        <taxon>Salicaceae</taxon>
        <taxon>Flacourtieae</taxon>
        <taxon>Dovyalis</taxon>
    </lineage>
</organism>
<dbReference type="EMBL" id="CAWUPB010001158">
    <property type="protein sequence ID" value="CAK7339847.1"/>
    <property type="molecule type" value="Genomic_DNA"/>
</dbReference>
<feature type="non-terminal residue" evidence="1">
    <location>
        <position position="1"/>
    </location>
</feature>
<dbReference type="AlphaFoldDB" id="A0AAV1RU76"/>